<dbReference type="Gene3D" id="3.40.50.720">
    <property type="entry name" value="NAD(P)-binding Rossmann-like Domain"/>
    <property type="match status" value="1"/>
</dbReference>
<dbReference type="SMART" id="SM00826">
    <property type="entry name" value="PKS_DH"/>
    <property type="match status" value="1"/>
</dbReference>
<dbReference type="Gene3D" id="3.90.180.10">
    <property type="entry name" value="Medium-chain alcohol dehydrogenases, catalytic domain"/>
    <property type="match status" value="1"/>
</dbReference>
<dbReference type="InterPro" id="IPR057326">
    <property type="entry name" value="KR_dom"/>
</dbReference>
<dbReference type="Pfam" id="PF02801">
    <property type="entry name" value="Ketoacyl-synt_C"/>
    <property type="match status" value="1"/>
</dbReference>
<dbReference type="GO" id="GO:0004312">
    <property type="term" value="F:fatty acid synthase activity"/>
    <property type="evidence" value="ECO:0007669"/>
    <property type="project" value="TreeGrafter"/>
</dbReference>
<dbReference type="InterPro" id="IPR014031">
    <property type="entry name" value="Ketoacyl_synth_C"/>
</dbReference>
<dbReference type="PROSITE" id="PS00012">
    <property type="entry name" value="PHOSPHOPANTETHEINE"/>
    <property type="match status" value="1"/>
</dbReference>
<dbReference type="Pfam" id="PF13602">
    <property type="entry name" value="ADH_zinc_N_2"/>
    <property type="match status" value="1"/>
</dbReference>
<dbReference type="Pfam" id="PF14765">
    <property type="entry name" value="PS-DH"/>
    <property type="match status" value="1"/>
</dbReference>
<accession>A0A7Z7IL25</accession>
<reference evidence="12 13" key="1">
    <citation type="submission" date="2017-10" db="EMBL/GenBank/DDBJ databases">
        <authorList>
            <consortium name="Urmite Genomes"/>
        </authorList>
    </citation>
    <scope>NUCLEOTIDE SEQUENCE [LARGE SCALE GENOMIC DNA]</scope>
    <source>
        <strain evidence="12 13">FB-527</strain>
    </source>
</reference>
<dbReference type="SMART" id="SM00829">
    <property type="entry name" value="PKS_ER"/>
    <property type="match status" value="1"/>
</dbReference>
<dbReference type="PANTHER" id="PTHR43775">
    <property type="entry name" value="FATTY ACID SYNTHASE"/>
    <property type="match status" value="1"/>
</dbReference>
<dbReference type="EC" id="2.3.1.41" evidence="12"/>
<dbReference type="Gene3D" id="3.40.47.10">
    <property type="match status" value="1"/>
</dbReference>
<evidence type="ECO:0000259" key="9">
    <source>
        <dbReference type="PROSITE" id="PS50075"/>
    </source>
</evidence>
<protein>
    <submittedName>
        <fullName evidence="12">Phenolphthiocerol synthesis polyketide synthase type I Pks15/1</fullName>
        <ecNumber evidence="12">2.3.1.41</ecNumber>
    </submittedName>
</protein>
<feature type="active site" description="Proton donor; for dehydratase activity" evidence="8">
    <location>
        <position position="909"/>
    </location>
</feature>
<dbReference type="InterPro" id="IPR009081">
    <property type="entry name" value="PP-bd_ACP"/>
</dbReference>
<dbReference type="PROSITE" id="PS50075">
    <property type="entry name" value="CARRIER"/>
    <property type="match status" value="1"/>
</dbReference>
<dbReference type="SMART" id="SM00825">
    <property type="entry name" value="PKS_KS"/>
    <property type="match status" value="1"/>
</dbReference>
<dbReference type="GO" id="GO:0004315">
    <property type="term" value="F:3-oxoacyl-[acyl-carrier-protein] synthase activity"/>
    <property type="evidence" value="ECO:0007669"/>
    <property type="project" value="UniProtKB-EC"/>
</dbReference>
<keyword evidence="2" id="KW-0596">Phosphopantetheine</keyword>
<dbReference type="Gene3D" id="3.40.366.10">
    <property type="entry name" value="Malonyl-Coenzyme A Acyl Carrier Protein, domain 2"/>
    <property type="match status" value="1"/>
</dbReference>
<dbReference type="InterPro" id="IPR020843">
    <property type="entry name" value="ER"/>
</dbReference>
<keyword evidence="6" id="KW-0443">Lipid metabolism</keyword>
<dbReference type="GO" id="GO:0016491">
    <property type="term" value="F:oxidoreductase activity"/>
    <property type="evidence" value="ECO:0007669"/>
    <property type="project" value="InterPro"/>
</dbReference>
<evidence type="ECO:0000256" key="4">
    <source>
        <dbReference type="ARBA" id="ARBA00022679"/>
    </source>
</evidence>
<dbReference type="InterPro" id="IPR049900">
    <property type="entry name" value="PKS_mFAS_DH"/>
</dbReference>
<dbReference type="SUPFAM" id="SSF51735">
    <property type="entry name" value="NAD(P)-binding Rossmann-fold domains"/>
    <property type="match status" value="3"/>
</dbReference>
<dbReference type="PANTHER" id="PTHR43775:SF51">
    <property type="entry name" value="INACTIVE PHENOLPHTHIOCEROL SYNTHESIS POLYKETIDE SYNTHASE TYPE I PKS1-RELATED"/>
    <property type="match status" value="1"/>
</dbReference>
<dbReference type="SUPFAM" id="SSF55048">
    <property type="entry name" value="Probable ACP-binding domain of malonyl-CoA ACP transacylase"/>
    <property type="match status" value="1"/>
</dbReference>
<dbReference type="InterPro" id="IPR016035">
    <property type="entry name" value="Acyl_Trfase/lysoPLipase"/>
</dbReference>
<evidence type="ECO:0000256" key="8">
    <source>
        <dbReference type="PROSITE-ProRule" id="PRU01363"/>
    </source>
</evidence>
<evidence type="ECO:0000256" key="2">
    <source>
        <dbReference type="ARBA" id="ARBA00022450"/>
    </source>
</evidence>
<evidence type="ECO:0000259" key="10">
    <source>
        <dbReference type="PROSITE" id="PS52004"/>
    </source>
</evidence>
<dbReference type="CDD" id="cd00833">
    <property type="entry name" value="PKS"/>
    <property type="match status" value="1"/>
</dbReference>
<evidence type="ECO:0000256" key="6">
    <source>
        <dbReference type="ARBA" id="ARBA00023098"/>
    </source>
</evidence>
<evidence type="ECO:0000259" key="11">
    <source>
        <dbReference type="PROSITE" id="PS52019"/>
    </source>
</evidence>
<dbReference type="FunFam" id="3.40.50.720:FF:000381">
    <property type="entry name" value="Probable polyketide synthase pks17"/>
    <property type="match status" value="1"/>
</dbReference>
<proteinExistence type="predicted"/>
<dbReference type="Gene3D" id="3.30.70.3290">
    <property type="match status" value="1"/>
</dbReference>
<dbReference type="GO" id="GO:0006633">
    <property type="term" value="P:fatty acid biosynthetic process"/>
    <property type="evidence" value="ECO:0007669"/>
    <property type="project" value="TreeGrafter"/>
</dbReference>
<feature type="domain" description="Carrier" evidence="9">
    <location>
        <begin position="1785"/>
        <end position="1860"/>
    </location>
</feature>
<dbReference type="Pfam" id="PF22621">
    <property type="entry name" value="CurL-like_PKS_C"/>
    <property type="match status" value="1"/>
</dbReference>
<dbReference type="EMBL" id="OCTY01000002">
    <property type="protein sequence ID" value="SOJ55233.1"/>
    <property type="molecule type" value="Genomic_DNA"/>
</dbReference>
<dbReference type="Pfam" id="PF22953">
    <property type="entry name" value="SpnB_Rossmann"/>
    <property type="match status" value="1"/>
</dbReference>
<dbReference type="InterPro" id="IPR016039">
    <property type="entry name" value="Thiolase-like"/>
</dbReference>
<keyword evidence="13" id="KW-1185">Reference proteome</keyword>
<dbReference type="SUPFAM" id="SSF52151">
    <property type="entry name" value="FabD/lysophospholipase-like"/>
    <property type="match status" value="1"/>
</dbReference>
<name>A0A7Z7IL25_9MYCO</name>
<dbReference type="Pfam" id="PF08659">
    <property type="entry name" value="KR"/>
    <property type="match status" value="1"/>
</dbReference>
<comment type="caution">
    <text evidence="12">The sequence shown here is derived from an EMBL/GenBank/DDBJ whole genome shotgun (WGS) entry which is preliminary data.</text>
</comment>
<dbReference type="SUPFAM" id="SSF53901">
    <property type="entry name" value="Thiolase-like"/>
    <property type="match status" value="1"/>
</dbReference>
<dbReference type="InterPro" id="IPR006162">
    <property type="entry name" value="Ppantetheine_attach_site"/>
</dbReference>
<dbReference type="InterPro" id="IPR020841">
    <property type="entry name" value="PKS_Beta-ketoAc_synthase_dom"/>
</dbReference>
<dbReference type="InterPro" id="IPR013154">
    <property type="entry name" value="ADH-like_N"/>
</dbReference>
<dbReference type="InterPro" id="IPR020807">
    <property type="entry name" value="PKS_DH"/>
</dbReference>
<dbReference type="InterPro" id="IPR001227">
    <property type="entry name" value="Ac_transferase_dom_sf"/>
</dbReference>
<dbReference type="FunFam" id="3.40.50.720:FF:000209">
    <property type="entry name" value="Polyketide synthase Pks12"/>
    <property type="match status" value="1"/>
</dbReference>
<evidence type="ECO:0000256" key="5">
    <source>
        <dbReference type="ARBA" id="ARBA00022832"/>
    </source>
</evidence>
<evidence type="ECO:0000313" key="12">
    <source>
        <dbReference type="EMBL" id="SOJ55233.1"/>
    </source>
</evidence>
<evidence type="ECO:0000256" key="3">
    <source>
        <dbReference type="ARBA" id="ARBA00022553"/>
    </source>
</evidence>
<feature type="domain" description="Ketosynthase family 3 (KS3)" evidence="10">
    <location>
        <begin position="1"/>
        <end position="211"/>
    </location>
</feature>
<dbReference type="InterPro" id="IPR014043">
    <property type="entry name" value="Acyl_transferase_dom"/>
</dbReference>
<dbReference type="InterPro" id="IPR020806">
    <property type="entry name" value="PKS_PP-bd"/>
</dbReference>
<evidence type="ECO:0000256" key="7">
    <source>
        <dbReference type="ARBA" id="ARBA00023315"/>
    </source>
</evidence>
<evidence type="ECO:0000256" key="1">
    <source>
        <dbReference type="ARBA" id="ARBA00005189"/>
    </source>
</evidence>
<dbReference type="InterPro" id="IPR011032">
    <property type="entry name" value="GroES-like_sf"/>
</dbReference>
<dbReference type="InterPro" id="IPR049552">
    <property type="entry name" value="PKS_DH_N"/>
</dbReference>
<organism evidence="12 13">
    <name type="scientific">Mycobacterium simulans</name>
    <dbReference type="NCBI Taxonomy" id="627089"/>
    <lineage>
        <taxon>Bacteria</taxon>
        <taxon>Bacillati</taxon>
        <taxon>Actinomycetota</taxon>
        <taxon>Actinomycetes</taxon>
        <taxon>Mycobacteriales</taxon>
        <taxon>Mycobacteriaceae</taxon>
        <taxon>Mycobacterium</taxon>
    </lineage>
</organism>
<dbReference type="CDD" id="cd05195">
    <property type="entry name" value="enoyl_red"/>
    <property type="match status" value="1"/>
</dbReference>
<keyword evidence="4 12" id="KW-0808">Transferase</keyword>
<dbReference type="FunFam" id="1.10.1200.10:FF:000007">
    <property type="entry name" value="Probable polyketide synthase pks17"/>
    <property type="match status" value="1"/>
</dbReference>
<feature type="region of interest" description="N-terminal hotdog fold" evidence="8">
    <location>
        <begin position="709"/>
        <end position="833"/>
    </location>
</feature>
<dbReference type="SMART" id="SM00822">
    <property type="entry name" value="PKS_KR"/>
    <property type="match status" value="1"/>
</dbReference>
<dbReference type="SUPFAM" id="SSF50129">
    <property type="entry name" value="GroES-like"/>
    <property type="match status" value="1"/>
</dbReference>
<dbReference type="InterPro" id="IPR036736">
    <property type="entry name" value="ACP-like_sf"/>
</dbReference>
<dbReference type="Gene3D" id="1.10.1200.10">
    <property type="entry name" value="ACP-like"/>
    <property type="match status" value="1"/>
</dbReference>
<dbReference type="Pfam" id="PF08240">
    <property type="entry name" value="ADH_N"/>
    <property type="match status" value="1"/>
</dbReference>
<dbReference type="Proteomes" id="UP000554965">
    <property type="component" value="Unassembled WGS sequence"/>
</dbReference>
<dbReference type="InterPro" id="IPR050091">
    <property type="entry name" value="PKS_NRPS_Biosynth_Enz"/>
</dbReference>
<dbReference type="SUPFAM" id="SSF47336">
    <property type="entry name" value="ACP-like"/>
    <property type="match status" value="1"/>
</dbReference>
<keyword evidence="7 12" id="KW-0012">Acyltransferase</keyword>
<dbReference type="FunFam" id="3.90.180.10:FF:000032">
    <property type="entry name" value="Probable polyketide synthase pks1"/>
    <property type="match status" value="1"/>
</dbReference>
<dbReference type="GO" id="GO:0031177">
    <property type="term" value="F:phosphopantetheine binding"/>
    <property type="evidence" value="ECO:0007669"/>
    <property type="project" value="InterPro"/>
</dbReference>
<evidence type="ECO:0000313" key="13">
    <source>
        <dbReference type="Proteomes" id="UP000554965"/>
    </source>
</evidence>
<keyword evidence="3" id="KW-0597">Phosphoprotein</keyword>
<dbReference type="FunFam" id="3.40.366.10:FF:000002">
    <property type="entry name" value="Probable polyketide synthase 2"/>
    <property type="match status" value="1"/>
</dbReference>
<dbReference type="Gene3D" id="3.40.50.11460">
    <property type="match status" value="1"/>
</dbReference>
<dbReference type="PROSITE" id="PS52019">
    <property type="entry name" value="PKS_MFAS_DH"/>
    <property type="match status" value="1"/>
</dbReference>
<dbReference type="Pfam" id="PF00698">
    <property type="entry name" value="Acyl_transf_1"/>
    <property type="match status" value="1"/>
</dbReference>
<dbReference type="InterPro" id="IPR016036">
    <property type="entry name" value="Malonyl_transacylase_ACP-bd"/>
</dbReference>
<dbReference type="InterPro" id="IPR042104">
    <property type="entry name" value="PKS_dehydratase_sf"/>
</dbReference>
<dbReference type="CDD" id="cd08956">
    <property type="entry name" value="KR_3_FAS_SDR_x"/>
    <property type="match status" value="1"/>
</dbReference>
<gene>
    <name evidence="12" type="ORF">MSIMFB_02722</name>
</gene>
<feature type="active site" description="Proton acceptor; for dehydratase activity" evidence="8">
    <location>
        <position position="741"/>
    </location>
</feature>
<dbReference type="Pfam" id="PF00550">
    <property type="entry name" value="PP-binding"/>
    <property type="match status" value="1"/>
</dbReference>
<sequence length="1955" mass="204000">MRALVRSRGLGEVYKRQVGWGEGAGLVVLQRLSDARRHGRSILALIRGSAINHDGASNGLTAPNGSAQQQVIRAALANAGVSAAEVDVVEAHGTGTTLGDPIEAQALLATYGQDRPAEHPLWLGSVKSNMGHTGAAAGIAGVIKMIQAMRHGVMPATLHVDEPTPHVDWSAGAVALLTKARAWMPEQGRPRRGAISSFGISGTNAHVILEQDPAEVAVGENAAPESDYGTDDFSSADHGGPAALVGAGLSVLPWVVSAKTATSLAAQAGRLLAHLESKEELHPADVGFTLARRSVFEHRAVITGKDRAALLAGLAGLAAGQPGAGVVAGRAGSLGKTVMVFPGQGAQWVGMGVELLDCAPVFATQIDACAAAFSEFVDWSLTDVLRGAPGAPGLDRVDVVQPVLFAVMVSLARLWASVGVVPDAVVGHSQGEIAAAHVAGALSLRDAARVVTLRSELLKALAGRGCMVSIACGVQRAATLLAPFGNRIGIAARNGPSAVVVAGEVGAIEELMHRCEVEGVRARRIEVDYASHFVQVEAIGADLVEALADIRPQSCSMTFVSTVTGDVVDGAELDAEYWYRNLRQTVQFEQAVRSCCEQGYRLFVEASPHPVLLAGIEDTVADSAQPGAAGAVVVPTLGRDEGGLARLWMSVGQAFVAGVEVDWSGLFAHSAGRKVDLPTYAFAGQRFWLTPGAARRADADALGLNVAGHGLLGAVVQLPDSGAVVLTGRLSLVELPWLADHAVGGEVLFPGAGFVELALHAGDHIGCPVVQELTLAAPLVLGKQPGVAVQLVVGAPQESGERSITVYSRGDGQADSQWVRHAQGSLLPEAAKPAVPIPDLVVWPPVGAVAVDITDAYQQLALRGYEYGPAFQGLQAVWRRGQEIFADVVLADNARIGASGYGIHPALLDAALHAAAYWGALATDADTGQTLLPYCWQQVALQGVGAERVRVRIVPAGPDAISLELADGAGLSVLSVGSLISRPVATEQLRRVGGAAGGAAEPLLTLQWQALPVQPNGVESGGRGTVVSWQDYVNSDDTHAGADDLVVWDSGAAGVAVVDSVYRHTHALLKVLLSWLSAEHAGTLVICTHGAVGLPAEEVTDLAAAAVWGLVRSAQSEHPGRIVLVDTDSPALEIPAGLAGWLASGEPQLVVRGATAYAARLTPIASALQLPERSAAWRLAVGGSGTAEDVVLQPCPRAPVGAGQVRVAVAAVGVNFRDVLTTLGMYPGSAPVLGAEGAGLVVEVGAGVSGLAVGDAVMGLTGGGPMPLVDQRLLVKVPSGWSFADAAAVPVVFLTALYGLADLAGVRAGESVLIHAGTGGVGMAAVQLARHWGLEVFATASRAKWDTLRAMGFDDDHIGDSRTLEFEDKFLSVTGGRGIDVVLNCLAGEFTDASLRLLAKGGRFIEMGKTDIRHQHAIAEQYPGVKYRAFDVVDAGPERLGQMLGEVRELFEAHTLHRLPVKTWDIRRARDAYRFLSQANHIGKVVLTMPQVLADELAAGTVVITGGTGMVGSVLARHVVSHYGVRQVVLVSRHGDQAPGVGKVVAELERAGARVLVLACDVAEPAAVSQLMVTLGQQCPPLTGVIHAAGTVDDALIGSLTPDRVDTVLRAKVDGAWNLHEATAHLELPMFVLCSSMAAVVGTPGQGNYAAANAFLDALAAHRRSRGLAATSLGWGLWEQASTMTAHLDYRDKARMRRTGLAAMSNEQAVEFFDAALIADHAAVVATRLDRSTLANRTLNAELPPLFNGLVTQRAARRSAANDNTASESGLAARLHRLAPDEQHDLLVEVVCAQVALVMGHSSSRDIDPHTTFQDLGFDSLTAVELRNRLKTATGVAVSPTLTFDYPTPTELAQHFGLQLNADHHPKSCGGESGISGSDDEELWSIIKTIPISELRVTGILDQLLRLANATTTPTSDRKDLDHKELERVIDSSTPEELLTIVLGGAVHDETRTQK</sequence>
<dbReference type="PROSITE" id="PS52004">
    <property type="entry name" value="KS3_2"/>
    <property type="match status" value="1"/>
</dbReference>
<dbReference type="SMART" id="SM00823">
    <property type="entry name" value="PKS_PP"/>
    <property type="match status" value="1"/>
</dbReference>
<dbReference type="InterPro" id="IPR036291">
    <property type="entry name" value="NAD(P)-bd_dom_sf"/>
</dbReference>
<comment type="pathway">
    <text evidence="1">Lipid metabolism.</text>
</comment>
<dbReference type="Pfam" id="PF21089">
    <property type="entry name" value="PKS_DH_N"/>
    <property type="match status" value="1"/>
</dbReference>
<dbReference type="InterPro" id="IPR013968">
    <property type="entry name" value="PKS_KR"/>
</dbReference>
<dbReference type="InterPro" id="IPR049551">
    <property type="entry name" value="PKS_DH_C"/>
</dbReference>
<dbReference type="SMART" id="SM01294">
    <property type="entry name" value="PKS_PP_betabranch"/>
    <property type="match status" value="1"/>
</dbReference>
<dbReference type="InterPro" id="IPR055123">
    <property type="entry name" value="SpnB-like_Rossmann"/>
</dbReference>
<feature type="region of interest" description="C-terminal hotdog fold" evidence="8">
    <location>
        <begin position="848"/>
        <end position="990"/>
    </location>
</feature>
<dbReference type="SMART" id="SM00827">
    <property type="entry name" value="PKS_AT"/>
    <property type="match status" value="1"/>
</dbReference>
<keyword evidence="5" id="KW-0276">Fatty acid metabolism</keyword>
<dbReference type="Gene3D" id="3.10.129.110">
    <property type="entry name" value="Polyketide synthase dehydratase"/>
    <property type="match status" value="1"/>
</dbReference>
<feature type="domain" description="PKS/mFAS DH" evidence="11">
    <location>
        <begin position="709"/>
        <end position="990"/>
    </location>
</feature>